<dbReference type="AlphaFoldDB" id="A0A1X6PHQ3"/>
<reference evidence="2 3" key="1">
    <citation type="submission" date="2017-03" db="EMBL/GenBank/DDBJ databases">
        <title>WGS assembly of Porphyra umbilicalis.</title>
        <authorList>
            <person name="Brawley S.H."/>
            <person name="Blouin N.A."/>
            <person name="Ficko-Blean E."/>
            <person name="Wheeler G.L."/>
            <person name="Lohr M."/>
            <person name="Goodson H.V."/>
            <person name="Jenkins J.W."/>
            <person name="Blaby-Haas C.E."/>
            <person name="Helliwell K.E."/>
            <person name="Chan C."/>
            <person name="Marriage T."/>
            <person name="Bhattacharya D."/>
            <person name="Klein A.S."/>
            <person name="Badis Y."/>
            <person name="Brodie J."/>
            <person name="Cao Y."/>
            <person name="Collen J."/>
            <person name="Dittami S.M."/>
            <person name="Gachon C.M."/>
            <person name="Green B.R."/>
            <person name="Karpowicz S."/>
            <person name="Kim J.W."/>
            <person name="Kudahl U."/>
            <person name="Lin S."/>
            <person name="Michel G."/>
            <person name="Mittag M."/>
            <person name="Olson B.J."/>
            <person name="Pangilinan J."/>
            <person name="Peng Y."/>
            <person name="Qiu H."/>
            <person name="Shu S."/>
            <person name="Singer J.T."/>
            <person name="Smith A.G."/>
            <person name="Sprecher B.N."/>
            <person name="Wagner V."/>
            <person name="Wang W."/>
            <person name="Wang Z.-Y."/>
            <person name="Yan J."/>
            <person name="Yarish C."/>
            <person name="Zoeuner-Riek S."/>
            <person name="Zhuang Y."/>
            <person name="Zou Y."/>
            <person name="Lindquist E.A."/>
            <person name="Grimwood J."/>
            <person name="Barry K."/>
            <person name="Rokhsar D.S."/>
            <person name="Schmutz J."/>
            <person name="Stiller J.W."/>
            <person name="Grossman A.R."/>
            <person name="Prochnik S.E."/>
        </authorList>
    </citation>
    <scope>NUCLEOTIDE SEQUENCE [LARGE SCALE GENOMIC DNA]</scope>
    <source>
        <strain evidence="2">4086291</strain>
    </source>
</reference>
<keyword evidence="1" id="KW-0472">Membrane</keyword>
<dbReference type="EMBL" id="KV918776">
    <property type="protein sequence ID" value="OSX80357.1"/>
    <property type="molecule type" value="Genomic_DNA"/>
</dbReference>
<protein>
    <submittedName>
        <fullName evidence="2">Uncharacterized protein</fullName>
    </submittedName>
</protein>
<keyword evidence="3" id="KW-1185">Reference proteome</keyword>
<dbReference type="OrthoDB" id="10417882at2759"/>
<evidence type="ECO:0000313" key="2">
    <source>
        <dbReference type="EMBL" id="OSX80357.1"/>
    </source>
</evidence>
<evidence type="ECO:0000256" key="1">
    <source>
        <dbReference type="SAM" id="Phobius"/>
    </source>
</evidence>
<sequence>MAPLSRGGRVVARIAALGAFNLSVLAVYLQVVERSKQRGGSFEKDGYEFWDAWRRLPKHLREGEAGGGGRRPRPPAAAAWRRRVRQMRLYRRALVAERVRRRHPPTSRREVTGGAASRLRGAPFGSYGGAAVGQWWLRPAGGTAAKR</sequence>
<proteinExistence type="predicted"/>
<gene>
    <name evidence="2" type="ORF">BU14_0053s0021</name>
</gene>
<dbReference type="Proteomes" id="UP000218209">
    <property type="component" value="Unassembled WGS sequence"/>
</dbReference>
<organism evidence="2 3">
    <name type="scientific">Porphyra umbilicalis</name>
    <name type="common">Purple laver</name>
    <name type="synonym">Red alga</name>
    <dbReference type="NCBI Taxonomy" id="2786"/>
    <lineage>
        <taxon>Eukaryota</taxon>
        <taxon>Rhodophyta</taxon>
        <taxon>Bangiophyceae</taxon>
        <taxon>Bangiales</taxon>
        <taxon>Bangiaceae</taxon>
        <taxon>Porphyra</taxon>
    </lineage>
</organism>
<evidence type="ECO:0000313" key="3">
    <source>
        <dbReference type="Proteomes" id="UP000218209"/>
    </source>
</evidence>
<feature type="transmembrane region" description="Helical" evidence="1">
    <location>
        <begin position="12"/>
        <end position="31"/>
    </location>
</feature>
<keyword evidence="1" id="KW-1133">Transmembrane helix</keyword>
<accession>A0A1X6PHQ3</accession>
<keyword evidence="1" id="KW-0812">Transmembrane</keyword>
<name>A0A1X6PHQ3_PORUM</name>